<gene>
    <name evidence="1" type="ORF">V5799_002850</name>
</gene>
<dbReference type="AlphaFoldDB" id="A0AAQ4DAM8"/>
<name>A0AAQ4DAM8_AMBAM</name>
<dbReference type="Proteomes" id="UP001321473">
    <property type="component" value="Unassembled WGS sequence"/>
</dbReference>
<protein>
    <submittedName>
        <fullName evidence="1">Uncharacterized protein</fullName>
    </submittedName>
</protein>
<evidence type="ECO:0000313" key="1">
    <source>
        <dbReference type="EMBL" id="KAK8759518.1"/>
    </source>
</evidence>
<proteinExistence type="predicted"/>
<reference evidence="1 2" key="1">
    <citation type="journal article" date="2023" name="Arcadia Sci">
        <title>De novo assembly of a long-read Amblyomma americanum tick genome.</title>
        <authorList>
            <person name="Chou S."/>
            <person name="Poskanzer K.E."/>
            <person name="Rollins M."/>
            <person name="Thuy-Boun P.S."/>
        </authorList>
    </citation>
    <scope>NUCLEOTIDE SEQUENCE [LARGE SCALE GENOMIC DNA]</scope>
    <source>
        <strain evidence="1">F_SG_1</strain>
        <tissue evidence="1">Salivary glands</tissue>
    </source>
</reference>
<dbReference type="EMBL" id="JARKHS020032959">
    <property type="protein sequence ID" value="KAK8759518.1"/>
    <property type="molecule type" value="Genomic_DNA"/>
</dbReference>
<evidence type="ECO:0000313" key="2">
    <source>
        <dbReference type="Proteomes" id="UP001321473"/>
    </source>
</evidence>
<sequence>MVESMLFDIEVFFDVDVRELCLLLLGQKWNATTFQNFLQTRHSPYLYCLKGTLVFHLEPPILLVVKSNIKYDITGSLNGDFGNATIWTATRGSPDSTVKGSFVFRFDNATSSFRSTEQGIKRQENPVVYKLYDLDPTCGNAAALLSVIDQDRQQGFQFVREIPEPHQVCCKKSLCAPKPKKPFRGILLHSCYPPGFH</sequence>
<accession>A0AAQ4DAM8</accession>
<organism evidence="1 2">
    <name type="scientific">Amblyomma americanum</name>
    <name type="common">Lone star tick</name>
    <dbReference type="NCBI Taxonomy" id="6943"/>
    <lineage>
        <taxon>Eukaryota</taxon>
        <taxon>Metazoa</taxon>
        <taxon>Ecdysozoa</taxon>
        <taxon>Arthropoda</taxon>
        <taxon>Chelicerata</taxon>
        <taxon>Arachnida</taxon>
        <taxon>Acari</taxon>
        <taxon>Parasitiformes</taxon>
        <taxon>Ixodida</taxon>
        <taxon>Ixodoidea</taxon>
        <taxon>Ixodidae</taxon>
        <taxon>Amblyomminae</taxon>
        <taxon>Amblyomma</taxon>
    </lineage>
</organism>
<keyword evidence="2" id="KW-1185">Reference proteome</keyword>
<comment type="caution">
    <text evidence="1">The sequence shown here is derived from an EMBL/GenBank/DDBJ whole genome shotgun (WGS) entry which is preliminary data.</text>
</comment>